<gene>
    <name evidence="3" type="ORF">FHR20_003759</name>
</gene>
<name>A0A7X5V2N0_9SPHN</name>
<dbReference type="InterPro" id="IPR050300">
    <property type="entry name" value="GDXG_lipolytic_enzyme"/>
</dbReference>
<evidence type="ECO:0000256" key="1">
    <source>
        <dbReference type="ARBA" id="ARBA00022801"/>
    </source>
</evidence>
<dbReference type="RefSeq" id="WP_167301091.1">
    <property type="nucleotide sequence ID" value="NZ_CP170557.1"/>
</dbReference>
<dbReference type="InterPro" id="IPR013094">
    <property type="entry name" value="AB_hydrolase_3"/>
</dbReference>
<evidence type="ECO:0000259" key="2">
    <source>
        <dbReference type="Pfam" id="PF07859"/>
    </source>
</evidence>
<accession>A0A7X5V2N0</accession>
<proteinExistence type="predicted"/>
<dbReference type="EMBL" id="JAASQV010000004">
    <property type="protein sequence ID" value="NIJ66783.1"/>
    <property type="molecule type" value="Genomic_DNA"/>
</dbReference>
<dbReference type="SUPFAM" id="SSF53474">
    <property type="entry name" value="alpha/beta-Hydrolases"/>
    <property type="match status" value="1"/>
</dbReference>
<sequence>MTGTRHLVDPELLDLLELWPAVTLDESLLPLVRAPGRIPLGEVENPERVDKRALTAPGRDGAPDVPMLLYRPAGSAGTVLPCIYHIHGGGYVGGAAVTLEPVHRHMVEILGCALVSVDYRLAPETPFPGPLEDCYAGLAWLHAHAAELEIDPARIGIRGESAGGGLAAALALLVRDRGDFTIAFQQLIYPMLDDRTCTAEPNPHAGEFIWNSGSNRFGWRSYLGTEPGGEGIPPYAAAARAEDLAGLPPAFLSSGTLDLFIDEDLAYAARLIRAGVPTELHVYPGGFHGFNVHKTAGVSVRSNRDADDWLKRHLKGG</sequence>
<dbReference type="Proteomes" id="UP000564677">
    <property type="component" value="Unassembled WGS sequence"/>
</dbReference>
<dbReference type="GO" id="GO:0004806">
    <property type="term" value="F:triacylglycerol lipase activity"/>
    <property type="evidence" value="ECO:0007669"/>
    <property type="project" value="UniProtKB-EC"/>
</dbReference>
<dbReference type="EC" id="3.1.1.3" evidence="3"/>
<comment type="caution">
    <text evidence="3">The sequence shown here is derived from an EMBL/GenBank/DDBJ whole genome shotgun (WGS) entry which is preliminary data.</text>
</comment>
<keyword evidence="1 3" id="KW-0378">Hydrolase</keyword>
<dbReference type="Gene3D" id="3.40.50.1820">
    <property type="entry name" value="alpha/beta hydrolase"/>
    <property type="match status" value="1"/>
</dbReference>
<protein>
    <submittedName>
        <fullName evidence="3">Triacylglycerol lipase</fullName>
        <ecNumber evidence="3">3.1.1.3</ecNumber>
    </submittedName>
</protein>
<evidence type="ECO:0000313" key="4">
    <source>
        <dbReference type="Proteomes" id="UP000564677"/>
    </source>
</evidence>
<dbReference type="InterPro" id="IPR029058">
    <property type="entry name" value="AB_hydrolase_fold"/>
</dbReference>
<dbReference type="PANTHER" id="PTHR48081">
    <property type="entry name" value="AB HYDROLASE SUPERFAMILY PROTEIN C4A8.06C"/>
    <property type="match status" value="1"/>
</dbReference>
<reference evidence="3 4" key="1">
    <citation type="submission" date="2020-03" db="EMBL/GenBank/DDBJ databases">
        <title>Genomic Encyclopedia of Type Strains, Phase IV (KMG-IV): sequencing the most valuable type-strain genomes for metagenomic binning, comparative biology and taxonomic classification.</title>
        <authorList>
            <person name="Goeker M."/>
        </authorList>
    </citation>
    <scope>NUCLEOTIDE SEQUENCE [LARGE SCALE GENOMIC DNA]</scope>
    <source>
        <strain evidence="3 4">DSM 4733</strain>
    </source>
</reference>
<feature type="domain" description="Alpha/beta hydrolase fold-3" evidence="2">
    <location>
        <begin position="84"/>
        <end position="290"/>
    </location>
</feature>
<organism evidence="3 4">
    <name type="scientific">Sphingomonas leidyi</name>
    <dbReference type="NCBI Taxonomy" id="68569"/>
    <lineage>
        <taxon>Bacteria</taxon>
        <taxon>Pseudomonadati</taxon>
        <taxon>Pseudomonadota</taxon>
        <taxon>Alphaproteobacteria</taxon>
        <taxon>Sphingomonadales</taxon>
        <taxon>Sphingomonadaceae</taxon>
        <taxon>Sphingomonas</taxon>
    </lineage>
</organism>
<dbReference type="PANTHER" id="PTHR48081:SF8">
    <property type="entry name" value="ALPHA_BETA HYDROLASE FOLD-3 DOMAIN-CONTAINING PROTEIN-RELATED"/>
    <property type="match status" value="1"/>
</dbReference>
<evidence type="ECO:0000313" key="3">
    <source>
        <dbReference type="EMBL" id="NIJ66783.1"/>
    </source>
</evidence>
<dbReference type="Pfam" id="PF07859">
    <property type="entry name" value="Abhydrolase_3"/>
    <property type="match status" value="1"/>
</dbReference>
<dbReference type="AlphaFoldDB" id="A0A7X5V2N0"/>
<keyword evidence="4" id="KW-1185">Reference proteome</keyword>